<dbReference type="Gene3D" id="2.40.50.140">
    <property type="entry name" value="Nucleic acid-binding proteins"/>
    <property type="match status" value="1"/>
</dbReference>
<gene>
    <name evidence="18" type="primary">recG</name>
    <name evidence="18" type="ORF">JFL43_06035</name>
</gene>
<dbReference type="GO" id="GO:0003678">
    <property type="term" value="F:DNA helicase activity"/>
    <property type="evidence" value="ECO:0007669"/>
    <property type="project" value="UniProtKB-EC"/>
</dbReference>
<dbReference type="SMART" id="SM00487">
    <property type="entry name" value="DEXDc"/>
    <property type="match status" value="1"/>
</dbReference>
<dbReference type="Pfam" id="PF19833">
    <property type="entry name" value="RecG_dom3_C"/>
    <property type="match status" value="1"/>
</dbReference>
<comment type="catalytic activity">
    <reaction evidence="12 15">
        <text>Couples ATP hydrolysis with the unwinding of duplex DNA by translocating in the 3'-5' direction.</text>
        <dbReference type="EC" id="5.6.2.4"/>
    </reaction>
</comment>
<comment type="catalytic activity">
    <reaction evidence="14 15">
        <text>ATP + H2O = ADP + phosphate + H(+)</text>
        <dbReference type="Rhea" id="RHEA:13065"/>
        <dbReference type="ChEBI" id="CHEBI:15377"/>
        <dbReference type="ChEBI" id="CHEBI:15378"/>
        <dbReference type="ChEBI" id="CHEBI:30616"/>
        <dbReference type="ChEBI" id="CHEBI:43474"/>
        <dbReference type="ChEBI" id="CHEBI:456216"/>
        <dbReference type="EC" id="5.6.2.4"/>
    </reaction>
</comment>
<keyword evidence="4 15" id="KW-0227">DNA damage</keyword>
<dbReference type="InterPro" id="IPR045562">
    <property type="entry name" value="RecG_dom3_C"/>
</dbReference>
<evidence type="ECO:0000256" key="12">
    <source>
        <dbReference type="ARBA" id="ARBA00034617"/>
    </source>
</evidence>
<feature type="domain" description="Helicase C-terminal" evidence="17">
    <location>
        <begin position="493"/>
        <end position="653"/>
    </location>
</feature>
<dbReference type="SUPFAM" id="SSF50249">
    <property type="entry name" value="Nucleic acid-binding proteins"/>
    <property type="match status" value="1"/>
</dbReference>
<dbReference type="Proteomes" id="UP000618943">
    <property type="component" value="Unassembled WGS sequence"/>
</dbReference>
<dbReference type="CDD" id="cd17992">
    <property type="entry name" value="DEXHc_RecG"/>
    <property type="match status" value="1"/>
</dbReference>
<dbReference type="PANTHER" id="PTHR47964">
    <property type="entry name" value="ATP-DEPENDENT DNA HELICASE HOMOLOG RECG, CHLOROPLASTIC"/>
    <property type="match status" value="1"/>
</dbReference>
<dbReference type="CDD" id="cd04488">
    <property type="entry name" value="RecG_wedge_OBF"/>
    <property type="match status" value="1"/>
</dbReference>
<dbReference type="EC" id="5.6.2.4" evidence="13 15"/>
<evidence type="ECO:0000256" key="14">
    <source>
        <dbReference type="ARBA" id="ARBA00048988"/>
    </source>
</evidence>
<evidence type="ECO:0000256" key="11">
    <source>
        <dbReference type="ARBA" id="ARBA00023235"/>
    </source>
</evidence>
<dbReference type="InterPro" id="IPR027417">
    <property type="entry name" value="P-loop_NTPase"/>
</dbReference>
<keyword evidence="3 15" id="KW-0547">Nucleotide-binding</keyword>
<dbReference type="Pfam" id="PF00270">
    <property type="entry name" value="DEAD"/>
    <property type="match status" value="1"/>
</dbReference>
<name>A0ABS1H4U0_9BACL</name>
<dbReference type="InterPro" id="IPR014001">
    <property type="entry name" value="Helicase_ATP-bd"/>
</dbReference>
<evidence type="ECO:0000256" key="13">
    <source>
        <dbReference type="ARBA" id="ARBA00034808"/>
    </source>
</evidence>
<keyword evidence="7 15" id="KW-0067">ATP-binding</keyword>
<protein>
    <recommendedName>
        <fullName evidence="2 15">ATP-dependent DNA helicase RecG</fullName>
        <ecNumber evidence="13 15">5.6.2.4</ecNumber>
    </recommendedName>
</protein>
<keyword evidence="8" id="KW-0238">DNA-binding</keyword>
<evidence type="ECO:0000256" key="3">
    <source>
        <dbReference type="ARBA" id="ARBA00022741"/>
    </source>
</evidence>
<dbReference type="InterPro" id="IPR012340">
    <property type="entry name" value="NA-bd_OB-fold"/>
</dbReference>
<evidence type="ECO:0000256" key="2">
    <source>
        <dbReference type="ARBA" id="ARBA00017846"/>
    </source>
</evidence>
<reference evidence="18 19" key="1">
    <citation type="submission" date="2020-12" db="EMBL/GenBank/DDBJ databases">
        <title>YIM B01967 draft genome.</title>
        <authorList>
            <person name="Yan X."/>
        </authorList>
    </citation>
    <scope>NUCLEOTIDE SEQUENCE [LARGE SCALE GENOMIC DNA]</scope>
    <source>
        <strain evidence="18 19">YIM B01967</strain>
    </source>
</reference>
<feature type="domain" description="Helicase ATP-binding" evidence="16">
    <location>
        <begin position="313"/>
        <end position="474"/>
    </location>
</feature>
<dbReference type="SMART" id="SM00490">
    <property type="entry name" value="HELICc"/>
    <property type="match status" value="2"/>
</dbReference>
<keyword evidence="10 15" id="KW-0234">DNA repair</keyword>
<evidence type="ECO:0000256" key="1">
    <source>
        <dbReference type="ARBA" id="ARBA00007504"/>
    </source>
</evidence>
<evidence type="ECO:0000259" key="16">
    <source>
        <dbReference type="PROSITE" id="PS51192"/>
    </source>
</evidence>
<evidence type="ECO:0000313" key="18">
    <source>
        <dbReference type="EMBL" id="MBK3494426.1"/>
    </source>
</evidence>
<dbReference type="NCBIfam" id="TIGR00643">
    <property type="entry name" value="recG"/>
    <property type="match status" value="1"/>
</dbReference>
<dbReference type="InterPro" id="IPR001650">
    <property type="entry name" value="Helicase_C-like"/>
</dbReference>
<keyword evidence="6 15" id="KW-0347">Helicase</keyword>
<keyword evidence="11" id="KW-0413">Isomerase</keyword>
<comment type="function">
    <text evidence="15">Plays a critical role in recombination and DNA repair. Helps process Holliday junction intermediates to mature products by catalyzing branch migration. Has replication fork regression activity, unwinds stalled or blocked replication forks to make a HJ that can be resolved. Has a DNA unwinding activity characteristic of a DNA helicase with 3'-5' polarity.</text>
</comment>
<evidence type="ECO:0000256" key="6">
    <source>
        <dbReference type="ARBA" id="ARBA00022806"/>
    </source>
</evidence>
<dbReference type="SUPFAM" id="SSF52540">
    <property type="entry name" value="P-loop containing nucleoside triphosphate hydrolases"/>
    <property type="match status" value="2"/>
</dbReference>
<dbReference type="Pfam" id="PF00271">
    <property type="entry name" value="Helicase_C"/>
    <property type="match status" value="1"/>
</dbReference>
<proteinExistence type="inferred from homology"/>
<dbReference type="InterPro" id="IPR004609">
    <property type="entry name" value="ATP-dep_DNA_helicase_RecG"/>
</dbReference>
<dbReference type="PANTHER" id="PTHR47964:SF1">
    <property type="entry name" value="ATP-DEPENDENT DNA HELICASE HOMOLOG RECG, CHLOROPLASTIC"/>
    <property type="match status" value="1"/>
</dbReference>
<evidence type="ECO:0000256" key="4">
    <source>
        <dbReference type="ARBA" id="ARBA00022763"/>
    </source>
</evidence>
<dbReference type="NCBIfam" id="NF008168">
    <property type="entry name" value="PRK10917.2-2"/>
    <property type="match status" value="1"/>
</dbReference>
<keyword evidence="5 15" id="KW-0378">Hydrolase</keyword>
<dbReference type="GO" id="GO:0016787">
    <property type="term" value="F:hydrolase activity"/>
    <property type="evidence" value="ECO:0007669"/>
    <property type="project" value="UniProtKB-KW"/>
</dbReference>
<evidence type="ECO:0000313" key="19">
    <source>
        <dbReference type="Proteomes" id="UP000618943"/>
    </source>
</evidence>
<evidence type="ECO:0000256" key="10">
    <source>
        <dbReference type="ARBA" id="ARBA00023204"/>
    </source>
</evidence>
<dbReference type="InterPro" id="IPR033454">
    <property type="entry name" value="RecG_wedge"/>
</dbReference>
<dbReference type="CDD" id="cd18811">
    <property type="entry name" value="SF2_C_RecG"/>
    <property type="match status" value="1"/>
</dbReference>
<keyword evidence="19" id="KW-1185">Reference proteome</keyword>
<evidence type="ECO:0000259" key="17">
    <source>
        <dbReference type="PROSITE" id="PS51194"/>
    </source>
</evidence>
<evidence type="ECO:0000256" key="9">
    <source>
        <dbReference type="ARBA" id="ARBA00023172"/>
    </source>
</evidence>
<organism evidence="18 19">
    <name type="scientific">Viridibacillus soli</name>
    <dbReference type="NCBI Taxonomy" id="2798301"/>
    <lineage>
        <taxon>Bacteria</taxon>
        <taxon>Bacillati</taxon>
        <taxon>Bacillota</taxon>
        <taxon>Bacilli</taxon>
        <taxon>Bacillales</taxon>
        <taxon>Caryophanaceae</taxon>
        <taxon>Viridibacillus</taxon>
    </lineage>
</organism>
<dbReference type="NCBIfam" id="NF008165">
    <property type="entry name" value="PRK10917.1-3"/>
    <property type="match status" value="1"/>
</dbReference>
<sequence length="724" mass="82301">MLCTVLDVLCLLHLEKLDKGALLQHLQVEHLRRKYLEGQCCKVNDNLQQSVTNLKGVGKGTGEALHSMGIETYNDLLWTFPYRHEDFRLKDLAETPHNERVTVEGRIESEPAVFFSGKNKSRLQVQMLVGRHLIKIVFFNQLYLKNKMIPGSIATVTGKWDRGRQVINGTQITFGPKMDHADFEPVYSLKGNMHQKKFRNYMRQVLDDTSAEVPETLPSQLRTAYKLLPITEALEGVHFPVDANHAKQARRRFVYEELLQFQLRIQALRKIRKEQEHGLSINYELVKLKEFFTTLPYELTNAQKKVVNEICRDLLEPHRMNRLLQGDVGSGKTIVAAIALYAAVTAGFQGALMAPTEILAEQHGESLDEWLRPLGVEVALLSGSTKTKARRILLEQLKNGDIDILIGTHALIQPDVEFHKLGLVITDEQHRFGVEQRRILRDKGESPDVLFMTATPIPRTLSITAFGEMDVSIIDELPAGRKEIETHWSKKEQFNQVVNQMAKELAMGRQAYVICPLIEESDKLDVQNAVDVYTQLTTLFREKFKVGLMHGRLPADEKDAVMREFSEGQLNVLVSTTVVEVGVNVPNATFMIVYDAERFGLAQLHQLRGRVGRGKHQSYCVLLADPKSEDGKERMISMTETNDGFRLAEKDLELRGPGDFFGKKQSGLPEFKMADLVHDYRALEVARQDAEKLLSTEDFWQVDDYAQLRNMLEESGVLNGDRID</sequence>
<dbReference type="Pfam" id="PF17191">
    <property type="entry name" value="RecG_wedge"/>
    <property type="match status" value="1"/>
</dbReference>
<evidence type="ECO:0000256" key="8">
    <source>
        <dbReference type="ARBA" id="ARBA00023125"/>
    </source>
</evidence>
<dbReference type="Gene3D" id="3.40.50.300">
    <property type="entry name" value="P-loop containing nucleotide triphosphate hydrolases"/>
    <property type="match status" value="2"/>
</dbReference>
<evidence type="ECO:0000256" key="5">
    <source>
        <dbReference type="ARBA" id="ARBA00022801"/>
    </source>
</evidence>
<accession>A0ABS1H4U0</accession>
<keyword evidence="9 15" id="KW-0233">DNA recombination</keyword>
<dbReference type="EMBL" id="JAEOAH010000005">
    <property type="protein sequence ID" value="MBK3494426.1"/>
    <property type="molecule type" value="Genomic_DNA"/>
</dbReference>
<dbReference type="PROSITE" id="PS51192">
    <property type="entry name" value="HELICASE_ATP_BIND_1"/>
    <property type="match status" value="1"/>
</dbReference>
<comment type="caution">
    <text evidence="18">The sequence shown here is derived from an EMBL/GenBank/DDBJ whole genome shotgun (WGS) entry which is preliminary data.</text>
</comment>
<comment type="similarity">
    <text evidence="1 15">Belongs to the helicase family. RecG subfamily.</text>
</comment>
<dbReference type="PROSITE" id="PS51194">
    <property type="entry name" value="HELICASE_CTER"/>
    <property type="match status" value="1"/>
</dbReference>
<dbReference type="InterPro" id="IPR047112">
    <property type="entry name" value="RecG/Mfd"/>
</dbReference>
<evidence type="ECO:0000256" key="15">
    <source>
        <dbReference type="RuleBase" id="RU363016"/>
    </source>
</evidence>
<evidence type="ECO:0000256" key="7">
    <source>
        <dbReference type="ARBA" id="ARBA00022840"/>
    </source>
</evidence>
<dbReference type="InterPro" id="IPR011545">
    <property type="entry name" value="DEAD/DEAH_box_helicase_dom"/>
</dbReference>